<evidence type="ECO:0000313" key="4">
    <source>
        <dbReference type="EMBL" id="ATZ22478.1"/>
    </source>
</evidence>
<feature type="region of interest" description="Disordered" evidence="3">
    <location>
        <begin position="112"/>
        <end position="133"/>
    </location>
</feature>
<dbReference type="InterPro" id="IPR041664">
    <property type="entry name" value="AAA_16"/>
</dbReference>
<dbReference type="RefSeq" id="WP_078950727.1">
    <property type="nucleotide sequence ID" value="NZ_CP024985.1"/>
</dbReference>
<dbReference type="InterPro" id="IPR000792">
    <property type="entry name" value="Tscrpt_reg_LuxR_C"/>
</dbReference>
<dbReference type="Proteomes" id="UP000231791">
    <property type="component" value="Chromosome"/>
</dbReference>
<keyword evidence="2" id="KW-0067">ATP-binding</keyword>
<evidence type="ECO:0000256" key="2">
    <source>
        <dbReference type="ARBA" id="ARBA00022840"/>
    </source>
</evidence>
<dbReference type="KEGG" id="slx:SLAV_02835"/>
<feature type="compositionally biased region" description="Low complexity" evidence="3">
    <location>
        <begin position="868"/>
        <end position="887"/>
    </location>
</feature>
<dbReference type="OrthoDB" id="4335782at2"/>
<dbReference type="GO" id="GO:0005524">
    <property type="term" value="F:ATP binding"/>
    <property type="evidence" value="ECO:0007669"/>
    <property type="project" value="UniProtKB-KW"/>
</dbReference>
<dbReference type="InterPro" id="IPR016032">
    <property type="entry name" value="Sig_transdc_resp-reg_C-effctor"/>
</dbReference>
<keyword evidence="5" id="KW-1185">Reference proteome</keyword>
<dbReference type="CDD" id="cd06170">
    <property type="entry name" value="LuxR_C_like"/>
    <property type="match status" value="1"/>
</dbReference>
<dbReference type="GO" id="GO:0004016">
    <property type="term" value="F:adenylate cyclase activity"/>
    <property type="evidence" value="ECO:0007669"/>
    <property type="project" value="TreeGrafter"/>
</dbReference>
<dbReference type="EMBL" id="CP024985">
    <property type="protein sequence ID" value="ATZ22478.1"/>
    <property type="molecule type" value="Genomic_DNA"/>
</dbReference>
<evidence type="ECO:0000256" key="3">
    <source>
        <dbReference type="SAM" id="MobiDB-lite"/>
    </source>
</evidence>
<dbReference type="PANTHER" id="PTHR16305:SF35">
    <property type="entry name" value="TRANSCRIPTIONAL ACTIVATOR DOMAIN"/>
    <property type="match status" value="1"/>
</dbReference>
<dbReference type="PROSITE" id="PS50043">
    <property type="entry name" value="HTH_LUXR_2"/>
    <property type="match status" value="1"/>
</dbReference>
<dbReference type="GO" id="GO:0003677">
    <property type="term" value="F:DNA binding"/>
    <property type="evidence" value="ECO:0007669"/>
    <property type="project" value="InterPro"/>
</dbReference>
<reference evidence="4 5" key="1">
    <citation type="submission" date="2017-11" db="EMBL/GenBank/DDBJ databases">
        <title>Complete genome sequence of Streptomyces lavendulae subsp. lavendulae CCM 3239 (formerly 'Streptomyces aureofaciens CCM 3239'), the producer of the angucycline-type antibiotic auricin.</title>
        <authorList>
            <person name="Busche T."/>
            <person name="Novakova R."/>
            <person name="Al'Dilaimi A."/>
            <person name="Homerova D."/>
            <person name="Feckova L."/>
            <person name="Rezuchova B."/>
            <person name="Mingyar E."/>
            <person name="Csolleiova D."/>
            <person name="Bekeova C."/>
            <person name="Winkler A."/>
            <person name="Sevcikova B."/>
            <person name="Kalinowski J."/>
            <person name="Kormanec J."/>
            <person name="Ruckert C."/>
        </authorList>
    </citation>
    <scope>NUCLEOTIDE SEQUENCE [LARGE SCALE GENOMIC DNA]</scope>
    <source>
        <strain evidence="4 5">CCM 3239</strain>
    </source>
</reference>
<sequence length="988" mass="102151">MERTTAAHPVRATPPVHRARPGGAGEPAALVGRDTEAGLLHGLLGQLRTGRPALVEVHGPPGIGRSALLDHTAALAHGTGVRVAAVRATAEEAGLPHGVAGRLLARLPEAPARTGPVPYGTARPGAGRADGVRPRRTADLCAGVLEAAAGGPLLLVVDDVQWADPQSLRGLRSLARRMTGVPLMLLTSRNSAVPATADERIDVCALAGEDAVVHHALTLGPLPDGAVGEFLAGTWRAPVDEPFLADAVRHAEGSPALMRSIVGRFVRHGWTPGTGPAGRLEESAAEAVRERTVRTLALLPDELLGVLRAIAVAGPDCTPGLIDALAGPRALGTSRALALLRGTGLLAPGPRPALRTAAAARAVLAELGSEHREELHARAADWAHRAALPDRALARMLLDARRIGATWAVQALRREAEECRATGRPGRAARLLERALREPVPPALRIRLLTDLSAAVLPTEPEAASRHLYRALQTPADGSAAVADTAADAETGRALLRAAELLVARGDVDTPRPRIARAADAVRPGSAERSGLRALHWITEYSRPDPADGVEPLLPDSCPLERSAEAAVAAWRTAQRGRNIDRARRLARTALAPQVREHVPLTVRAAAAHALVLTGDTAEARRALDEVLVQAERSDARAVAGLALLVTCLAELRAGRDTAAAEALDRCEGIMPGRCWHPLMAPGPLALRALLHLRRGDRTAAERALAAELPPGAEGGLPWAYLLYARGRVALAGGTREQAFADLLECGRQLLARQAVNPAVLPWRSAAARAREPGDPLAAALLAEERRRALLWGSPAAMAAALGEGAAAAGAGGTPAPGRGRPVSWQYRQALVALGTAPSSGHLTVDSLLGSDRGAAAAPRPATPALPLPSRSASGSASGSDSRSASGPLPPSRFPSVSPPPPASVRTPAGGGAPGRTARGGGPLTRAEQRVAALAAGGLGNRAVAEELAVTPRTVELHLTKVYRKLGIRGRPQLAAALRRTAGGAPGA</sequence>
<keyword evidence="1" id="KW-0547">Nucleotide-binding</keyword>
<feature type="region of interest" description="Disordered" evidence="3">
    <location>
        <begin position="1"/>
        <end position="26"/>
    </location>
</feature>
<dbReference type="InterPro" id="IPR027417">
    <property type="entry name" value="P-loop_NTPase"/>
</dbReference>
<dbReference type="InterPro" id="IPR036388">
    <property type="entry name" value="WH-like_DNA-bd_sf"/>
</dbReference>
<protein>
    <submittedName>
        <fullName evidence="4">HTH-type transcriptional regulator</fullName>
    </submittedName>
</protein>
<proteinExistence type="predicted"/>
<dbReference type="GO" id="GO:0005737">
    <property type="term" value="C:cytoplasm"/>
    <property type="evidence" value="ECO:0007669"/>
    <property type="project" value="TreeGrafter"/>
</dbReference>
<feature type="compositionally biased region" description="Gly residues" evidence="3">
    <location>
        <begin position="909"/>
        <end position="923"/>
    </location>
</feature>
<feature type="compositionally biased region" description="Pro residues" evidence="3">
    <location>
        <begin position="888"/>
        <end position="903"/>
    </location>
</feature>
<dbReference type="SMART" id="SM00421">
    <property type="entry name" value="HTH_LUXR"/>
    <property type="match status" value="1"/>
</dbReference>
<feature type="region of interest" description="Disordered" evidence="3">
    <location>
        <begin position="854"/>
        <end position="924"/>
    </location>
</feature>
<dbReference type="SUPFAM" id="SSF46894">
    <property type="entry name" value="C-terminal effector domain of the bipartite response regulators"/>
    <property type="match status" value="1"/>
</dbReference>
<gene>
    <name evidence="4" type="ORF">SLAV_02835</name>
</gene>
<dbReference type="Pfam" id="PF13191">
    <property type="entry name" value="AAA_16"/>
    <property type="match status" value="1"/>
</dbReference>
<dbReference type="PRINTS" id="PR00038">
    <property type="entry name" value="HTHLUXR"/>
</dbReference>
<dbReference type="Pfam" id="PF00196">
    <property type="entry name" value="GerE"/>
    <property type="match status" value="1"/>
</dbReference>
<dbReference type="AlphaFoldDB" id="A0A2K8P7M3"/>
<accession>A0A2K8P7M3</accession>
<organism evidence="4 5">
    <name type="scientific">Streptomyces lavendulae subsp. lavendulae</name>
    <dbReference type="NCBI Taxonomy" id="58340"/>
    <lineage>
        <taxon>Bacteria</taxon>
        <taxon>Bacillati</taxon>
        <taxon>Actinomycetota</taxon>
        <taxon>Actinomycetes</taxon>
        <taxon>Kitasatosporales</taxon>
        <taxon>Streptomycetaceae</taxon>
        <taxon>Streptomyces</taxon>
    </lineage>
</organism>
<dbReference type="Gene3D" id="1.10.10.10">
    <property type="entry name" value="Winged helix-like DNA-binding domain superfamily/Winged helix DNA-binding domain"/>
    <property type="match status" value="1"/>
</dbReference>
<dbReference type="SUPFAM" id="SSF52540">
    <property type="entry name" value="P-loop containing nucleoside triphosphate hydrolases"/>
    <property type="match status" value="1"/>
</dbReference>
<dbReference type="GeneID" id="49381720"/>
<evidence type="ECO:0000256" key="1">
    <source>
        <dbReference type="ARBA" id="ARBA00022741"/>
    </source>
</evidence>
<dbReference type="GO" id="GO:0006355">
    <property type="term" value="P:regulation of DNA-templated transcription"/>
    <property type="evidence" value="ECO:0007669"/>
    <property type="project" value="InterPro"/>
</dbReference>
<evidence type="ECO:0000313" key="5">
    <source>
        <dbReference type="Proteomes" id="UP000231791"/>
    </source>
</evidence>
<name>A0A2K8P7M3_STRLA</name>
<dbReference type="PANTHER" id="PTHR16305">
    <property type="entry name" value="TESTICULAR SOLUBLE ADENYLYL CYCLASE"/>
    <property type="match status" value="1"/>
</dbReference>